<comment type="caution">
    <text evidence="2">The sequence shown here is derived from an EMBL/GenBank/DDBJ whole genome shotgun (WGS) entry which is preliminary data.</text>
</comment>
<dbReference type="InterPro" id="IPR024445">
    <property type="entry name" value="Tnp_ISXO2-like"/>
</dbReference>
<sequence length="290" mass="33680">MADRNIFRGVNSIKFHNRFKDANDCLIYLSEIKWADGYKCKRCDNDKFGNGKNPQNRRCTKCRYDESPTTGTMFEKIKFSLLIAFHIAFKISTKKKGMSSLELSSEFELRQKTCWSFKSKVQQAMKSSLNHPLTGVIHVDEFMVGGPEENKKGRSKGLKKLAVLAVEISDDGVGRAYAEVIEHSSAMELGAFLKKYVSKEATIITDKWRGYSPLKKDFPNLKQVDSDDGKNFKELHIHIMNIKGWLRGIHHHCSKEHMQDYLNEYHFRYNRRSNMDTIFDVLIRKMVNYK</sequence>
<proteinExistence type="predicted"/>
<dbReference type="EMBL" id="JACRUL010000019">
    <property type="protein sequence ID" value="MBC5844660.1"/>
    <property type="molecule type" value="Genomic_DNA"/>
</dbReference>
<dbReference type="SMART" id="SM01126">
    <property type="entry name" value="DDE_Tnp_IS1595"/>
    <property type="match status" value="1"/>
</dbReference>
<dbReference type="NCBIfam" id="NF033547">
    <property type="entry name" value="transpos_IS1595"/>
    <property type="match status" value="1"/>
</dbReference>
<organism evidence="2 3">
    <name type="scientific">Flavobacterium muglaense</name>
    <dbReference type="NCBI Taxonomy" id="2764716"/>
    <lineage>
        <taxon>Bacteria</taxon>
        <taxon>Pseudomonadati</taxon>
        <taxon>Bacteroidota</taxon>
        <taxon>Flavobacteriia</taxon>
        <taxon>Flavobacteriales</taxon>
        <taxon>Flavobacteriaceae</taxon>
        <taxon>Flavobacterium</taxon>
    </lineage>
</organism>
<reference evidence="2 3" key="1">
    <citation type="submission" date="2020-08" db="EMBL/GenBank/DDBJ databases">
        <title>Description of novel Flavobacterium F-392 isolate.</title>
        <authorList>
            <person name="Saticioglu I.B."/>
            <person name="Duman M."/>
            <person name="Altun S."/>
        </authorList>
    </citation>
    <scope>NUCLEOTIDE SEQUENCE [LARGE SCALE GENOMIC DNA]</scope>
    <source>
        <strain evidence="2 3">F-392</strain>
    </source>
</reference>
<dbReference type="Pfam" id="PF12762">
    <property type="entry name" value="DDE_Tnp_IS1595"/>
    <property type="match status" value="1"/>
</dbReference>
<name>A0A923SFP1_9FLAO</name>
<keyword evidence="3" id="KW-1185">Reference proteome</keyword>
<gene>
    <name evidence="2" type="ORF">H8R25_09445</name>
</gene>
<accession>A0A923SFP1</accession>
<dbReference type="RefSeq" id="WP_187018329.1">
    <property type="nucleotide sequence ID" value="NZ_JACRUK010000019.1"/>
</dbReference>
<feature type="domain" description="ISXO2-like transposase" evidence="1">
    <location>
        <begin position="132"/>
        <end position="270"/>
    </location>
</feature>
<evidence type="ECO:0000313" key="3">
    <source>
        <dbReference type="Proteomes" id="UP000641454"/>
    </source>
</evidence>
<evidence type="ECO:0000259" key="1">
    <source>
        <dbReference type="SMART" id="SM01126"/>
    </source>
</evidence>
<protein>
    <submittedName>
        <fullName evidence="2">IS1595 family transposase</fullName>
    </submittedName>
</protein>
<dbReference type="Proteomes" id="UP000641454">
    <property type="component" value="Unassembled WGS sequence"/>
</dbReference>
<dbReference type="AlphaFoldDB" id="A0A923SFP1"/>
<evidence type="ECO:0000313" key="2">
    <source>
        <dbReference type="EMBL" id="MBC5844660.1"/>
    </source>
</evidence>